<name>A0A7R8YSS8_HERIL</name>
<keyword evidence="3" id="KW-1185">Reference proteome</keyword>
<dbReference type="InterPro" id="IPR018490">
    <property type="entry name" value="cNMP-bd_dom_sf"/>
</dbReference>
<dbReference type="SUPFAM" id="SSF51206">
    <property type="entry name" value="cAMP-binding domain-like"/>
    <property type="match status" value="2"/>
</dbReference>
<dbReference type="Proteomes" id="UP000594454">
    <property type="component" value="Chromosome 3"/>
</dbReference>
<dbReference type="OrthoDB" id="166212at2759"/>
<dbReference type="AlphaFoldDB" id="A0A7R8YSS8"/>
<gene>
    <name evidence="2" type="ORF">HERILL_LOCUS7083</name>
</gene>
<dbReference type="InterPro" id="IPR014710">
    <property type="entry name" value="RmlC-like_jellyroll"/>
</dbReference>
<organism evidence="2 3">
    <name type="scientific">Hermetia illucens</name>
    <name type="common">Black soldier fly</name>
    <dbReference type="NCBI Taxonomy" id="343691"/>
    <lineage>
        <taxon>Eukaryota</taxon>
        <taxon>Metazoa</taxon>
        <taxon>Ecdysozoa</taxon>
        <taxon>Arthropoda</taxon>
        <taxon>Hexapoda</taxon>
        <taxon>Insecta</taxon>
        <taxon>Pterygota</taxon>
        <taxon>Neoptera</taxon>
        <taxon>Endopterygota</taxon>
        <taxon>Diptera</taxon>
        <taxon>Brachycera</taxon>
        <taxon>Stratiomyomorpha</taxon>
        <taxon>Stratiomyidae</taxon>
        <taxon>Hermetiinae</taxon>
        <taxon>Hermetia</taxon>
    </lineage>
</organism>
<accession>A0A7R8YSS8</accession>
<evidence type="ECO:0000313" key="2">
    <source>
        <dbReference type="EMBL" id="CAD7084172.1"/>
    </source>
</evidence>
<dbReference type="PANTHER" id="PTHR23011:SF41">
    <property type="entry name" value="CYCLIC NUCLEOTIDE-BINDING DOMAIN-CONTAINING PROTEIN"/>
    <property type="match status" value="1"/>
</dbReference>
<feature type="domain" description="Cyclic nucleotide-binding" evidence="1">
    <location>
        <begin position="96"/>
        <end position="204"/>
    </location>
</feature>
<reference evidence="2 3" key="1">
    <citation type="submission" date="2020-11" db="EMBL/GenBank/DDBJ databases">
        <authorList>
            <person name="Wallbank WR R."/>
            <person name="Pardo Diaz C."/>
            <person name="Kozak K."/>
            <person name="Martin S."/>
            <person name="Jiggins C."/>
            <person name="Moest M."/>
            <person name="Warren A I."/>
            <person name="Generalovic N T."/>
            <person name="Byers J.R.P. K."/>
            <person name="Montejo-Kovacevich G."/>
            <person name="Yen C E."/>
        </authorList>
    </citation>
    <scope>NUCLEOTIDE SEQUENCE [LARGE SCALE GENOMIC DNA]</scope>
</reference>
<dbReference type="PANTHER" id="PTHR23011">
    <property type="entry name" value="CYCLIC NUCLEOTIDE-BINDING DOMAIN CONTAINING PROTEIN"/>
    <property type="match status" value="1"/>
</dbReference>
<dbReference type="Gene3D" id="2.60.120.10">
    <property type="entry name" value="Jelly Rolls"/>
    <property type="match status" value="2"/>
</dbReference>
<protein>
    <recommendedName>
        <fullName evidence="1">Cyclic nucleotide-binding domain-containing protein</fullName>
    </recommendedName>
</protein>
<dbReference type="EMBL" id="LR899011">
    <property type="protein sequence ID" value="CAD7084172.1"/>
    <property type="molecule type" value="Genomic_DNA"/>
</dbReference>
<sequence>MNVEDIKLERARQRRRSLYRFRAIVRLVILNRHWLEEMEDQKLGPNIKRNIALITRRKGNKGILSITEKSILKKEPENRTPAERRRLVIAISSLKCFARYPPRVRSRLARVCFYLFFEAGKVIVKEGHPPGAMYFILDGEIAVTKMQLDTETKEYVDSPVGMMQPGDTFGEVALLDKSERTATCTASTNVELLCIFSSDFDKILRETLKSQWDQIVTAVSRFDVFKDWTKAQIRECCILSKIKEYDPHQMVYYEDKGLLNFVHFILSGQCTILQCLKVQAQRVEKNEKRYTLSNLVLKKSDSHEIMEQINQTAKDYYTRTQSGGVANEIRRFDLEHVFQPSAPVPSKKGSLRISTNIPVEELYDTRLLSKVNDQLITDLFETNEEEQLKKNEVIEYHFIEVGTLTCGAIFGLGERMEHRMIMAKSTVQCLLIPRFWLLQKAQNIANIWRRTEMYLETIIPSRDVLFENFKASRKWRKYKKSLINSLVEQKPSVNTTKIEDIPIICRIVEAD</sequence>
<dbReference type="OMA" id="CPRMNTY"/>
<proteinExistence type="predicted"/>
<dbReference type="InParanoid" id="A0A7R8YSS8"/>
<dbReference type="PROSITE" id="PS50042">
    <property type="entry name" value="CNMP_BINDING_3"/>
    <property type="match status" value="1"/>
</dbReference>
<dbReference type="CDD" id="cd00038">
    <property type="entry name" value="CAP_ED"/>
    <property type="match status" value="1"/>
</dbReference>
<evidence type="ECO:0000259" key="1">
    <source>
        <dbReference type="PROSITE" id="PS50042"/>
    </source>
</evidence>
<dbReference type="InterPro" id="IPR000595">
    <property type="entry name" value="cNMP-bd_dom"/>
</dbReference>
<dbReference type="SMART" id="SM00100">
    <property type="entry name" value="cNMP"/>
    <property type="match status" value="1"/>
</dbReference>
<dbReference type="Pfam" id="PF00027">
    <property type="entry name" value="cNMP_binding"/>
    <property type="match status" value="1"/>
</dbReference>
<evidence type="ECO:0000313" key="3">
    <source>
        <dbReference type="Proteomes" id="UP000594454"/>
    </source>
</evidence>